<gene>
    <name evidence="7" type="ORF">V4C55_29715</name>
</gene>
<dbReference type="Proteomes" id="UP001494588">
    <property type="component" value="Unassembled WGS sequence"/>
</dbReference>
<name>A0ABU9QKE4_9BURK</name>
<protein>
    <submittedName>
        <fullName evidence="7">ABC transporter permease</fullName>
    </submittedName>
</protein>
<feature type="transmembrane region" description="Helical" evidence="6">
    <location>
        <begin position="37"/>
        <end position="54"/>
    </location>
</feature>
<organism evidence="7 8">
    <name type="scientific">Paraburkholderia sabiae</name>
    <dbReference type="NCBI Taxonomy" id="273251"/>
    <lineage>
        <taxon>Bacteria</taxon>
        <taxon>Pseudomonadati</taxon>
        <taxon>Pseudomonadota</taxon>
        <taxon>Betaproteobacteria</taxon>
        <taxon>Burkholderiales</taxon>
        <taxon>Burkholderiaceae</taxon>
        <taxon>Paraburkholderia</taxon>
    </lineage>
</organism>
<keyword evidence="2" id="KW-1003">Cell membrane</keyword>
<evidence type="ECO:0000256" key="2">
    <source>
        <dbReference type="ARBA" id="ARBA00022475"/>
    </source>
</evidence>
<evidence type="ECO:0000256" key="3">
    <source>
        <dbReference type="ARBA" id="ARBA00022692"/>
    </source>
</evidence>
<dbReference type="RefSeq" id="WP_201658315.1">
    <property type="nucleotide sequence ID" value="NZ_CAJHCS010000030.1"/>
</dbReference>
<comment type="caution">
    <text evidence="7">The sequence shown here is derived from an EMBL/GenBank/DDBJ whole genome shotgun (WGS) entry which is preliminary data.</text>
</comment>
<keyword evidence="5 6" id="KW-0472">Membrane</keyword>
<keyword evidence="3 6" id="KW-0812">Transmembrane</keyword>
<feature type="transmembrane region" description="Helical" evidence="6">
    <location>
        <begin position="237"/>
        <end position="255"/>
    </location>
</feature>
<feature type="transmembrane region" description="Helical" evidence="6">
    <location>
        <begin position="83"/>
        <end position="101"/>
    </location>
</feature>
<feature type="transmembrane region" description="Helical" evidence="6">
    <location>
        <begin position="113"/>
        <end position="131"/>
    </location>
</feature>
<sequence length="313" mass="31812">MNILIQRAPWRLFLPIALLLIFSISNRDFVSLGNVYALLQSFALLGLVTLGLSLTMVAGEFDLSVGSISAVAGLVLVKCGESHPILGIAAALAAGIAIGLANGGLTRTLRVSSLVTTLGSMILLNGVAVWLEGGQVLAYNNFEEADLLDSAIAGILSTRSLITLGVFTLTGGMLAFTRVGRDIRAAGSNRRAAEMAGANVSLALYVAFALSGALAALTGALTSISLSTASSRFGTDLVLQAATAAIVGGVTLSGGVGSPTGIALGALTFAILNNGLSLLGVPSATILLLNGGLLFIVLVSNGRQIFPRLALRH</sequence>
<evidence type="ECO:0000256" key="4">
    <source>
        <dbReference type="ARBA" id="ARBA00022989"/>
    </source>
</evidence>
<feature type="transmembrane region" description="Helical" evidence="6">
    <location>
        <begin position="196"/>
        <end position="217"/>
    </location>
</feature>
<dbReference type="InterPro" id="IPR001851">
    <property type="entry name" value="ABC_transp_permease"/>
</dbReference>
<dbReference type="PANTHER" id="PTHR32196">
    <property type="entry name" value="ABC TRANSPORTER PERMEASE PROTEIN YPHD-RELATED-RELATED"/>
    <property type="match status" value="1"/>
</dbReference>
<feature type="transmembrane region" description="Helical" evidence="6">
    <location>
        <begin position="151"/>
        <end position="176"/>
    </location>
</feature>
<proteinExistence type="predicted"/>
<keyword evidence="8" id="KW-1185">Reference proteome</keyword>
<dbReference type="EMBL" id="JAZHGC010000030">
    <property type="protein sequence ID" value="MEM5289908.1"/>
    <property type="molecule type" value="Genomic_DNA"/>
</dbReference>
<evidence type="ECO:0000313" key="7">
    <source>
        <dbReference type="EMBL" id="MEM5289908.1"/>
    </source>
</evidence>
<keyword evidence="4 6" id="KW-1133">Transmembrane helix</keyword>
<evidence type="ECO:0000313" key="8">
    <source>
        <dbReference type="Proteomes" id="UP001494588"/>
    </source>
</evidence>
<evidence type="ECO:0000256" key="6">
    <source>
        <dbReference type="SAM" id="Phobius"/>
    </source>
</evidence>
<feature type="transmembrane region" description="Helical" evidence="6">
    <location>
        <begin position="287"/>
        <end position="306"/>
    </location>
</feature>
<comment type="subcellular location">
    <subcellularLocation>
        <location evidence="1">Cell membrane</location>
        <topology evidence="1">Multi-pass membrane protein</topology>
    </subcellularLocation>
</comment>
<accession>A0ABU9QKE4</accession>
<evidence type="ECO:0000256" key="1">
    <source>
        <dbReference type="ARBA" id="ARBA00004651"/>
    </source>
</evidence>
<reference evidence="7 8" key="1">
    <citation type="submission" date="2024-01" db="EMBL/GenBank/DDBJ databases">
        <title>The diversity of rhizobia nodulating Mimosa spp. in eleven states of Brazil covering several biomes is determined by host plant, location, and edaphic factors.</title>
        <authorList>
            <person name="Rouws L."/>
            <person name="Barauna A."/>
            <person name="Beukes C."/>
            <person name="De Faria S.M."/>
            <person name="Gross E."/>
            <person name="Dos Reis Junior F.B."/>
            <person name="Simon M."/>
            <person name="Maluk M."/>
            <person name="Odee D.W."/>
            <person name="Kenicer G."/>
            <person name="Young J.P.W."/>
            <person name="Reis V.M."/>
            <person name="Zilli J."/>
            <person name="James E.K."/>
        </authorList>
    </citation>
    <scope>NUCLEOTIDE SEQUENCE [LARGE SCALE GENOMIC DNA]</scope>
    <source>
        <strain evidence="7 8">JPY77</strain>
    </source>
</reference>
<evidence type="ECO:0000256" key="5">
    <source>
        <dbReference type="ARBA" id="ARBA00023136"/>
    </source>
</evidence>
<dbReference type="Pfam" id="PF02653">
    <property type="entry name" value="BPD_transp_2"/>
    <property type="match status" value="1"/>
</dbReference>
<dbReference type="CDD" id="cd06579">
    <property type="entry name" value="TM_PBP1_transp_AraH_like"/>
    <property type="match status" value="1"/>
</dbReference>